<name>A0A6L2Q5Y5_COPFO</name>
<evidence type="ECO:0000313" key="2">
    <source>
        <dbReference type="Proteomes" id="UP000502823"/>
    </source>
</evidence>
<evidence type="ECO:0000313" key="1">
    <source>
        <dbReference type="EMBL" id="GFG38932.1"/>
    </source>
</evidence>
<organism evidence="1 2">
    <name type="scientific">Coptotermes formosanus</name>
    <name type="common">Formosan subterranean termite</name>
    <dbReference type="NCBI Taxonomy" id="36987"/>
    <lineage>
        <taxon>Eukaryota</taxon>
        <taxon>Metazoa</taxon>
        <taxon>Ecdysozoa</taxon>
        <taxon>Arthropoda</taxon>
        <taxon>Hexapoda</taxon>
        <taxon>Insecta</taxon>
        <taxon>Pterygota</taxon>
        <taxon>Neoptera</taxon>
        <taxon>Polyneoptera</taxon>
        <taxon>Dictyoptera</taxon>
        <taxon>Blattodea</taxon>
        <taxon>Blattoidea</taxon>
        <taxon>Termitoidae</taxon>
        <taxon>Rhinotermitidae</taxon>
        <taxon>Coptotermes</taxon>
    </lineage>
</organism>
<comment type="caution">
    <text evidence="1">The sequence shown here is derived from an EMBL/GenBank/DDBJ whole genome shotgun (WGS) entry which is preliminary data.</text>
</comment>
<accession>A0A6L2Q5Y5</accession>
<dbReference type="OrthoDB" id="10575449at2759"/>
<gene>
    <name evidence="1" type="ORF">Cfor_10220</name>
</gene>
<dbReference type="EMBL" id="BLKM01000837">
    <property type="protein sequence ID" value="GFG38932.1"/>
    <property type="molecule type" value="Genomic_DNA"/>
</dbReference>
<reference evidence="2" key="1">
    <citation type="submission" date="2020-01" db="EMBL/GenBank/DDBJ databases">
        <title>Draft genome sequence of the Termite Coptotermes fromosanus.</title>
        <authorList>
            <person name="Itakura S."/>
            <person name="Yosikawa Y."/>
            <person name="Umezawa K."/>
        </authorList>
    </citation>
    <scope>NUCLEOTIDE SEQUENCE [LARGE SCALE GENOMIC DNA]</scope>
</reference>
<dbReference type="InParanoid" id="A0A6L2Q5Y5"/>
<dbReference type="AlphaFoldDB" id="A0A6L2Q5Y5"/>
<keyword evidence="2" id="KW-1185">Reference proteome</keyword>
<protein>
    <submittedName>
        <fullName evidence="1">Uncharacterized protein</fullName>
    </submittedName>
</protein>
<proteinExistence type="predicted"/>
<sequence>MELALFRAPQQEQECGGAVLHNSPAEETVTSATATMTSCPQQQNLVLDDGYGSSNSSPHSSGTVQICGLSLMCMRLSWAA</sequence>
<dbReference type="Proteomes" id="UP000502823">
    <property type="component" value="Unassembled WGS sequence"/>
</dbReference>